<evidence type="ECO:0000256" key="2">
    <source>
        <dbReference type="SAM" id="Phobius"/>
    </source>
</evidence>
<feature type="region of interest" description="Disordered" evidence="1">
    <location>
        <begin position="83"/>
        <end position="105"/>
    </location>
</feature>
<evidence type="ECO:0000256" key="1">
    <source>
        <dbReference type="SAM" id="MobiDB-lite"/>
    </source>
</evidence>
<keyword evidence="4" id="KW-1185">Reference proteome</keyword>
<keyword evidence="2" id="KW-0812">Transmembrane</keyword>
<comment type="caution">
    <text evidence="3">The sequence shown here is derived from an EMBL/GenBank/DDBJ whole genome shotgun (WGS) entry which is preliminary data.</text>
</comment>
<evidence type="ECO:0000313" key="4">
    <source>
        <dbReference type="Proteomes" id="UP000225706"/>
    </source>
</evidence>
<dbReference type="InterPro" id="IPR010281">
    <property type="entry name" value="DUF885"/>
</dbReference>
<name>A0A2B4SRP0_STYPI</name>
<dbReference type="OrthoDB" id="5959877at2759"/>
<dbReference type="PANTHER" id="PTHR33361">
    <property type="entry name" value="GLR0591 PROTEIN"/>
    <property type="match status" value="1"/>
</dbReference>
<dbReference type="AlphaFoldDB" id="A0A2B4SRP0"/>
<dbReference type="EMBL" id="LSMT01000031">
    <property type="protein sequence ID" value="PFX31789.1"/>
    <property type="molecule type" value="Genomic_DNA"/>
</dbReference>
<dbReference type="Pfam" id="PF05960">
    <property type="entry name" value="DUF885"/>
    <property type="match status" value="1"/>
</dbReference>
<keyword evidence="2" id="KW-0472">Membrane</keyword>
<keyword evidence="2" id="KW-1133">Transmembrane helix</keyword>
<feature type="transmembrane region" description="Helical" evidence="2">
    <location>
        <begin position="52"/>
        <end position="75"/>
    </location>
</feature>
<dbReference type="Proteomes" id="UP000225706">
    <property type="component" value="Unassembled WGS sequence"/>
</dbReference>
<sequence length="828" mass="94773">MAEVSTATYCSVDSTELDSFMIKNPSTAAIRGDSDNQDVDVENQRCCNSQRIIVAIIVLLGIMCLIIGIVLISLANDKHRDECDEKQEKSHQKNQTQNANSDACAPSEEAVRVSLHKLLENIQFESYVLNPNLLYFKPGKTPEEIRRNFKPYDPTPSEIKRRTDGAWRLLTEINETDIDLAKLKPRERKAVSQVKFYLRHVFGHPYDGNYYSGDWMLGPNFFCWQPICMLGNEISGNLQHFAPRNLSDMEVIRNILKAYNKSISQYTQNVKLGVTTGMIGSIEECRAGIDSLKEHFSHIYIQKEGVLKELFVQKLLHSSFYGGLTKEMRDEWKKRTGKTVESSMEEFLIQFFGAPMNGLFRYLENEHMQHCVPSNISSGFFNRPLKYVYINGTPDMSQPTVRNLSTGEILNGPQTYTSILSYFITTDMTPDEVYKKGWEMVNQTYPQILALARNLTGKKRDSDATVVEEFKKRITAQDMFYNQEPLPANESNQLAFERCSTIEGAKEFCPKRWEALQNWFKASREAMSFLEPKTVNMFHFTGAKQTTPSCPVQLAPDFNPSSAAQSYTNSDADCSRNCRYQVPFFLENMGPVFSEWSVNAHEARPGHHTQAQGFVEHFTDKCGGVIGWVNQISQSMAFVEGWGLYAEILIAEDTDSYDNKPWQRYGALKWRLWRALRLVLDVGLHSKSMTRREGLDLLANYAWDTSDIASKEMTRYQSGPGQASAYMIGQLMIQKLRDYAEMKLQEKFDLKEFHYQILNQGSAPLSFLESHITQYIACKLDNKSPGCKLILQPISVEVKTKRKSHAENQLSSEYSGYFNRPFPRRLYV</sequence>
<accession>A0A2B4SRP0</accession>
<gene>
    <name evidence="3" type="ORF">AWC38_SpisGene3401</name>
</gene>
<dbReference type="PANTHER" id="PTHR33361:SF2">
    <property type="entry name" value="DUF885 DOMAIN-CONTAINING PROTEIN"/>
    <property type="match status" value="1"/>
</dbReference>
<evidence type="ECO:0000313" key="3">
    <source>
        <dbReference type="EMBL" id="PFX31789.1"/>
    </source>
</evidence>
<protein>
    <submittedName>
        <fullName evidence="3">Uncharacterized protein</fullName>
    </submittedName>
</protein>
<reference evidence="4" key="1">
    <citation type="journal article" date="2017" name="bioRxiv">
        <title>Comparative analysis of the genomes of Stylophora pistillata and Acropora digitifera provides evidence for extensive differences between species of corals.</title>
        <authorList>
            <person name="Voolstra C.R."/>
            <person name="Li Y."/>
            <person name="Liew Y.J."/>
            <person name="Baumgarten S."/>
            <person name="Zoccola D."/>
            <person name="Flot J.-F."/>
            <person name="Tambutte S."/>
            <person name="Allemand D."/>
            <person name="Aranda M."/>
        </authorList>
    </citation>
    <scope>NUCLEOTIDE SEQUENCE [LARGE SCALE GENOMIC DNA]</scope>
</reference>
<organism evidence="3 4">
    <name type="scientific">Stylophora pistillata</name>
    <name type="common">Smooth cauliflower coral</name>
    <dbReference type="NCBI Taxonomy" id="50429"/>
    <lineage>
        <taxon>Eukaryota</taxon>
        <taxon>Metazoa</taxon>
        <taxon>Cnidaria</taxon>
        <taxon>Anthozoa</taxon>
        <taxon>Hexacorallia</taxon>
        <taxon>Scleractinia</taxon>
        <taxon>Astrocoeniina</taxon>
        <taxon>Pocilloporidae</taxon>
        <taxon>Stylophora</taxon>
    </lineage>
</organism>
<proteinExistence type="predicted"/>